<organism evidence="1 2">
    <name type="scientific">Methylomusa anaerophila</name>
    <dbReference type="NCBI Taxonomy" id="1930071"/>
    <lineage>
        <taxon>Bacteria</taxon>
        <taxon>Bacillati</taxon>
        <taxon>Bacillota</taxon>
        <taxon>Negativicutes</taxon>
        <taxon>Selenomonadales</taxon>
        <taxon>Sporomusaceae</taxon>
        <taxon>Methylomusa</taxon>
    </lineage>
</organism>
<gene>
    <name evidence="1" type="ORF">MAMMFC1_03079</name>
</gene>
<evidence type="ECO:0000313" key="2">
    <source>
        <dbReference type="Proteomes" id="UP000276437"/>
    </source>
</evidence>
<dbReference type="Proteomes" id="UP000276437">
    <property type="component" value="Chromosome"/>
</dbReference>
<proteinExistence type="predicted"/>
<accession>A0A348AMT8</accession>
<dbReference type="EMBL" id="AP018449">
    <property type="protein sequence ID" value="BBB92386.1"/>
    <property type="molecule type" value="Genomic_DNA"/>
</dbReference>
<evidence type="ECO:0000313" key="1">
    <source>
        <dbReference type="EMBL" id="BBB92386.1"/>
    </source>
</evidence>
<dbReference type="AlphaFoldDB" id="A0A348AMT8"/>
<keyword evidence="2" id="KW-1185">Reference proteome</keyword>
<dbReference type="KEGG" id="mana:MAMMFC1_03079"/>
<name>A0A348AMT8_9FIRM</name>
<reference evidence="1 2" key="1">
    <citation type="journal article" date="2018" name="Int. J. Syst. Evol. Microbiol.">
        <title>Methylomusa anaerophila gen. nov., sp. nov., an anaerobic methanol-utilizing bacterium isolated from a microbial fuel cell.</title>
        <authorList>
            <person name="Amano N."/>
            <person name="Yamamuro A."/>
            <person name="Miyahara M."/>
            <person name="Kouzuma A."/>
            <person name="Abe T."/>
            <person name="Watanabe K."/>
        </authorList>
    </citation>
    <scope>NUCLEOTIDE SEQUENCE [LARGE SCALE GENOMIC DNA]</scope>
    <source>
        <strain evidence="1 2">MMFC1</strain>
    </source>
</reference>
<sequence>MEVIIIRKRVYLATCLICLVREVVLGGTTIITGTNLTRHNRAILKGSRIHHQFSKIHSHVINAIPGFQQGRSFV</sequence>
<protein>
    <submittedName>
        <fullName evidence="1">Uncharacterized protein</fullName>
    </submittedName>
</protein>